<dbReference type="PROSITE" id="PS51184">
    <property type="entry name" value="JMJC"/>
    <property type="match status" value="1"/>
</dbReference>
<evidence type="ECO:0000313" key="3">
    <source>
        <dbReference type="EMBL" id="KAK7471743.1"/>
    </source>
</evidence>
<evidence type="ECO:0000259" key="2">
    <source>
        <dbReference type="PROSITE" id="PS51184"/>
    </source>
</evidence>
<feature type="non-terminal residue" evidence="3">
    <location>
        <position position="514"/>
    </location>
</feature>
<proteinExistence type="predicted"/>
<reference evidence="3 4" key="1">
    <citation type="journal article" date="2023" name="Sci. Data">
        <title>Genome assembly of the Korean intertidal mud-creeper Batillaria attramentaria.</title>
        <authorList>
            <person name="Patra A.K."/>
            <person name="Ho P.T."/>
            <person name="Jun S."/>
            <person name="Lee S.J."/>
            <person name="Kim Y."/>
            <person name="Won Y.J."/>
        </authorList>
    </citation>
    <scope>NUCLEOTIDE SEQUENCE [LARGE SCALE GENOMIC DNA]</scope>
    <source>
        <strain evidence="3">Wonlab-2016</strain>
    </source>
</reference>
<protein>
    <recommendedName>
        <fullName evidence="2">JmjC domain-containing protein</fullName>
    </recommendedName>
</protein>
<dbReference type="PANTHER" id="PTHR12461:SF83">
    <property type="entry name" value="JMJC DOMAIN-CONTAINING PROTEIN"/>
    <property type="match status" value="1"/>
</dbReference>
<feature type="signal peptide" evidence="1">
    <location>
        <begin position="1"/>
        <end position="26"/>
    </location>
</feature>
<dbReference type="Gene3D" id="2.60.120.10">
    <property type="entry name" value="Jelly Rolls"/>
    <property type="match status" value="1"/>
</dbReference>
<feature type="chain" id="PRO_5044850477" description="JmjC domain-containing protein" evidence="1">
    <location>
        <begin position="27"/>
        <end position="514"/>
    </location>
</feature>
<keyword evidence="4" id="KW-1185">Reference proteome</keyword>
<organism evidence="3 4">
    <name type="scientific">Batillaria attramentaria</name>
    <dbReference type="NCBI Taxonomy" id="370345"/>
    <lineage>
        <taxon>Eukaryota</taxon>
        <taxon>Metazoa</taxon>
        <taxon>Spiralia</taxon>
        <taxon>Lophotrochozoa</taxon>
        <taxon>Mollusca</taxon>
        <taxon>Gastropoda</taxon>
        <taxon>Caenogastropoda</taxon>
        <taxon>Sorbeoconcha</taxon>
        <taxon>Cerithioidea</taxon>
        <taxon>Batillariidae</taxon>
        <taxon>Batillaria</taxon>
    </lineage>
</organism>
<dbReference type="PANTHER" id="PTHR12461">
    <property type="entry name" value="HYPOXIA-INDUCIBLE FACTOR 1 ALPHA INHIBITOR-RELATED"/>
    <property type="match status" value="1"/>
</dbReference>
<accession>A0ABD0JE63</accession>
<keyword evidence="1" id="KW-0732">Signal</keyword>
<gene>
    <name evidence="3" type="ORF">BaRGS_00035625</name>
</gene>
<dbReference type="Proteomes" id="UP001519460">
    <property type="component" value="Unassembled WGS sequence"/>
</dbReference>
<feature type="domain" description="JmjC" evidence="2">
    <location>
        <begin position="325"/>
        <end position="514"/>
    </location>
</feature>
<dbReference type="SUPFAM" id="SSF51197">
    <property type="entry name" value="Clavaminate synthase-like"/>
    <property type="match status" value="1"/>
</dbReference>
<comment type="caution">
    <text evidence="3">The sequence shown here is derived from an EMBL/GenBank/DDBJ whole genome shotgun (WGS) entry which is preliminary data.</text>
</comment>
<evidence type="ECO:0000256" key="1">
    <source>
        <dbReference type="SAM" id="SignalP"/>
    </source>
</evidence>
<evidence type="ECO:0000313" key="4">
    <source>
        <dbReference type="Proteomes" id="UP001519460"/>
    </source>
</evidence>
<dbReference type="InterPro" id="IPR041667">
    <property type="entry name" value="Cupin_8"/>
</dbReference>
<sequence length="514" mass="58501">MAVLAEPGIVVLCVFSFANLPAQVAVTPVVTSEDLFSITEEKCVVAISDTLLQQKTRVGKETRPSIDRLLDLAGVAFREEPNVVFGVINFEKFVLPSGEKLKFDQNTKAPTAVVFYQSMDDYHELTGVGYGGSGSVADFIAFVNEHCNTYRAEDGRLTLQGLRRKALLEDFFKVEQLPQSVTISQVFQTPDLLHSDMNCLRKDGSDVCYSSQSVHRGIEKLHIPRCERISSPSRHKFFNEYLARSRPVIITDAMDNWPAMSKWTTEFLRDRYGDRHFNVQLTPNGVYDEVEPASIWDGVKIPQAVLEDIPYPDLILVRPAVLDMKFSDFLDLIRNVSEGKMNGVSAYLQYEPMSYNFSELTDDIEEMPFLENTLHPQTINPINMWLSDGNTLAKVHFDENENFLCQISGEKEVILFEPHSNERLYEAYIRQAVLTYNATTREFLRAKIDNVPTGAFSPVDIQQPNLERFKKFGEARPMSCTIKQGEVLFIPAFWWHEVQSRPSPTEHRNLAVNF</sequence>
<dbReference type="Pfam" id="PF13621">
    <property type="entry name" value="Cupin_8"/>
    <property type="match status" value="1"/>
</dbReference>
<dbReference type="InterPro" id="IPR003347">
    <property type="entry name" value="JmjC_dom"/>
</dbReference>
<dbReference type="AlphaFoldDB" id="A0ABD0JE63"/>
<name>A0ABD0JE63_9CAEN</name>
<dbReference type="InterPro" id="IPR014710">
    <property type="entry name" value="RmlC-like_jellyroll"/>
</dbReference>
<dbReference type="EMBL" id="JACVVK020000480">
    <property type="protein sequence ID" value="KAK7471743.1"/>
    <property type="molecule type" value="Genomic_DNA"/>
</dbReference>